<dbReference type="EMBL" id="QGNW01000094">
    <property type="protein sequence ID" value="RVW98341.1"/>
    <property type="molecule type" value="Genomic_DNA"/>
</dbReference>
<evidence type="ECO:0000313" key="3">
    <source>
        <dbReference type="Proteomes" id="UP000288805"/>
    </source>
</evidence>
<dbReference type="Proteomes" id="UP000288805">
    <property type="component" value="Unassembled WGS sequence"/>
</dbReference>
<proteinExistence type="predicted"/>
<accession>A0A438INT8</accession>
<comment type="caution">
    <text evidence="2">The sequence shown here is derived from an EMBL/GenBank/DDBJ whole genome shotgun (WGS) entry which is preliminary data.</text>
</comment>
<dbReference type="Pfam" id="PF07727">
    <property type="entry name" value="RVT_2"/>
    <property type="match status" value="1"/>
</dbReference>
<feature type="domain" description="Reverse transcriptase Ty1/copia-type" evidence="1">
    <location>
        <begin position="70"/>
        <end position="271"/>
    </location>
</feature>
<evidence type="ECO:0000259" key="1">
    <source>
        <dbReference type="Pfam" id="PF07727"/>
    </source>
</evidence>
<protein>
    <submittedName>
        <fullName evidence="2">Retrovirus-related Pol polyprotein from transposon RE1</fullName>
    </submittedName>
</protein>
<evidence type="ECO:0000313" key="2">
    <source>
        <dbReference type="EMBL" id="RVW98341.1"/>
    </source>
</evidence>
<dbReference type="SUPFAM" id="SSF56672">
    <property type="entry name" value="DNA/RNA polymerases"/>
    <property type="match status" value="1"/>
</dbReference>
<dbReference type="PANTHER" id="PTHR11439:SF467">
    <property type="entry name" value="INTEGRASE CATALYTIC DOMAIN-CONTAINING PROTEIN"/>
    <property type="match status" value="1"/>
</dbReference>
<sequence>MITSSKHGIFTPKALLSNCITYSPLTKPHSISEALSLKEWRVAMDLEFQALYANNTWSLVPPPPNPQLVGFHQVPSFDFLDTFSLVIKPATIYVVISLAISHKWTMRQLDFNNAFLNGFLKEDIYMEQPPSFVNPSHPTWVYKLHRALYGLKQVPRAWFECLHSKLLTLGFHSSKAHTSLFLKLESEHSLYILILVDDVLITSSSATQVQDFIPQLQTSFALKDLGVPSYFLRLELTYTFQGVLLSQHNYIIDVLQKDHMDQAKPISTPMANGASFSSYIGDVFGDPHLYCSIVGSLQYATITQPKIAFAINCSAKKQATVSCLSTEVEYRCLTTAATELTWVQSLLQELWIFI</sequence>
<name>A0A438INT8_VITVI</name>
<dbReference type="PANTHER" id="PTHR11439">
    <property type="entry name" value="GAG-POL-RELATED RETROTRANSPOSON"/>
    <property type="match status" value="1"/>
</dbReference>
<gene>
    <name evidence="2" type="primary">RE1_572</name>
    <name evidence="2" type="ORF">CK203_034237</name>
</gene>
<dbReference type="AlphaFoldDB" id="A0A438INT8"/>
<dbReference type="InterPro" id="IPR013103">
    <property type="entry name" value="RVT_2"/>
</dbReference>
<dbReference type="InterPro" id="IPR043502">
    <property type="entry name" value="DNA/RNA_pol_sf"/>
</dbReference>
<organism evidence="2 3">
    <name type="scientific">Vitis vinifera</name>
    <name type="common">Grape</name>
    <dbReference type="NCBI Taxonomy" id="29760"/>
    <lineage>
        <taxon>Eukaryota</taxon>
        <taxon>Viridiplantae</taxon>
        <taxon>Streptophyta</taxon>
        <taxon>Embryophyta</taxon>
        <taxon>Tracheophyta</taxon>
        <taxon>Spermatophyta</taxon>
        <taxon>Magnoliopsida</taxon>
        <taxon>eudicotyledons</taxon>
        <taxon>Gunneridae</taxon>
        <taxon>Pentapetalae</taxon>
        <taxon>rosids</taxon>
        <taxon>Vitales</taxon>
        <taxon>Vitaceae</taxon>
        <taxon>Viteae</taxon>
        <taxon>Vitis</taxon>
    </lineage>
</organism>
<reference evidence="2 3" key="1">
    <citation type="journal article" date="2018" name="PLoS Genet.">
        <title>Population sequencing reveals clonal diversity and ancestral inbreeding in the grapevine cultivar Chardonnay.</title>
        <authorList>
            <person name="Roach M.J."/>
            <person name="Johnson D.L."/>
            <person name="Bohlmann J."/>
            <person name="van Vuuren H.J."/>
            <person name="Jones S.J."/>
            <person name="Pretorius I.S."/>
            <person name="Schmidt S.A."/>
            <person name="Borneman A.R."/>
        </authorList>
    </citation>
    <scope>NUCLEOTIDE SEQUENCE [LARGE SCALE GENOMIC DNA]</scope>
    <source>
        <strain evidence="3">cv. Chardonnay</strain>
        <tissue evidence="2">Leaf</tissue>
    </source>
</reference>